<organism evidence="1 2">
    <name type="scientific">Microscilla marina ATCC 23134</name>
    <dbReference type="NCBI Taxonomy" id="313606"/>
    <lineage>
        <taxon>Bacteria</taxon>
        <taxon>Pseudomonadati</taxon>
        <taxon>Bacteroidota</taxon>
        <taxon>Cytophagia</taxon>
        <taxon>Cytophagales</taxon>
        <taxon>Microscillaceae</taxon>
        <taxon>Microscilla</taxon>
    </lineage>
</organism>
<evidence type="ECO:0000313" key="2">
    <source>
        <dbReference type="Proteomes" id="UP000004095"/>
    </source>
</evidence>
<reference evidence="1 2" key="1">
    <citation type="submission" date="2007-01" db="EMBL/GenBank/DDBJ databases">
        <authorList>
            <person name="Haygood M."/>
            <person name="Podell S."/>
            <person name="Anderson C."/>
            <person name="Hopkinson B."/>
            <person name="Roe K."/>
            <person name="Barbeau K."/>
            <person name="Gaasterland T."/>
            <person name="Ferriera S."/>
            <person name="Johnson J."/>
            <person name="Kravitz S."/>
            <person name="Beeson K."/>
            <person name="Sutton G."/>
            <person name="Rogers Y.-H."/>
            <person name="Friedman R."/>
            <person name="Frazier M."/>
            <person name="Venter J.C."/>
        </authorList>
    </citation>
    <scope>NUCLEOTIDE SEQUENCE [LARGE SCALE GENOMIC DNA]</scope>
    <source>
        <strain evidence="1 2">ATCC 23134</strain>
    </source>
</reference>
<dbReference type="Proteomes" id="UP000004095">
    <property type="component" value="Unassembled WGS sequence"/>
</dbReference>
<evidence type="ECO:0000313" key="1">
    <source>
        <dbReference type="EMBL" id="EAY24335.1"/>
    </source>
</evidence>
<evidence type="ECO:0008006" key="3">
    <source>
        <dbReference type="Google" id="ProtNLM"/>
    </source>
</evidence>
<dbReference type="AlphaFoldDB" id="A1ZZ76"/>
<accession>A1ZZ76</accession>
<gene>
    <name evidence="1" type="ORF">M23134_05961</name>
</gene>
<comment type="caution">
    <text evidence="1">The sequence shown here is derived from an EMBL/GenBank/DDBJ whole genome shotgun (WGS) entry which is preliminary data.</text>
</comment>
<dbReference type="eggNOG" id="ENOG5032W3C">
    <property type="taxonomic scope" value="Bacteria"/>
</dbReference>
<dbReference type="OrthoDB" id="982229at2"/>
<proteinExistence type="predicted"/>
<protein>
    <recommendedName>
        <fullName evidence="3">Cytochrome c</fullName>
    </recommendedName>
</protein>
<name>A1ZZ76_MICM2</name>
<dbReference type="EMBL" id="AAWS01000073">
    <property type="protein sequence ID" value="EAY24335.1"/>
    <property type="molecule type" value="Genomic_DNA"/>
</dbReference>
<keyword evidence="2" id="KW-1185">Reference proteome</keyword>
<dbReference type="RefSeq" id="WP_002705060.1">
    <property type="nucleotide sequence ID" value="NZ_AAWS01000073.1"/>
</dbReference>
<sequence>MKKSFLLVSIIIFLGAVNYNCSSPHKKLFKQLAAEQDRSRYPNDDSELALLMRAMDKDMRLLKKAVVNQSELPQLLKKFKAIHVATPTDAEVKTPQFTVLAQLMVNNTEKIYKAKHKKKAYNLLVNNCIACHQSYCPGPVVRIKKLKISE</sequence>